<keyword evidence="7" id="KW-0809">Transit peptide</keyword>
<dbReference type="STRING" id="37546.A0A1B0G3G5"/>
<dbReference type="CDD" id="cd06457">
    <property type="entry name" value="M3A_MIP"/>
    <property type="match status" value="1"/>
</dbReference>
<evidence type="ECO:0000256" key="6">
    <source>
        <dbReference type="ARBA" id="ARBA00022833"/>
    </source>
</evidence>
<evidence type="ECO:0000256" key="1">
    <source>
        <dbReference type="ARBA" id="ARBA00004173"/>
    </source>
</evidence>
<comment type="cofactor">
    <cofactor evidence="10">
        <name>Zn(2+)</name>
        <dbReference type="ChEBI" id="CHEBI:29105"/>
    </cofactor>
    <text evidence="10">Binds 1 zinc ion.</text>
</comment>
<dbReference type="GO" id="GO:0004222">
    <property type="term" value="F:metalloendopeptidase activity"/>
    <property type="evidence" value="ECO:0007669"/>
    <property type="project" value="InterPro"/>
</dbReference>
<evidence type="ECO:0000313" key="13">
    <source>
        <dbReference type="Proteomes" id="UP000092444"/>
    </source>
</evidence>
<evidence type="ECO:0000256" key="2">
    <source>
        <dbReference type="ARBA" id="ARBA00006040"/>
    </source>
</evidence>
<dbReference type="PhylomeDB" id="A0A1B0G3G5"/>
<keyword evidence="3 10" id="KW-0645">Protease</keyword>
<dbReference type="VEuPathDB" id="VectorBase:GMOY007866"/>
<dbReference type="GO" id="GO:0006627">
    <property type="term" value="P:protein processing involved in protein targeting to mitochondrion"/>
    <property type="evidence" value="ECO:0007669"/>
    <property type="project" value="TreeGrafter"/>
</dbReference>
<proteinExistence type="inferred from homology"/>
<dbReference type="AlphaFoldDB" id="A0A1B0G3G5"/>
<evidence type="ECO:0000313" key="12">
    <source>
        <dbReference type="EnsemblMetazoa" id="GMOY007866-PA"/>
    </source>
</evidence>
<dbReference type="InterPro" id="IPR001567">
    <property type="entry name" value="Pept_M3A_M3B_dom"/>
</dbReference>
<dbReference type="InterPro" id="IPR045090">
    <property type="entry name" value="Pept_M3A_M3B"/>
</dbReference>
<keyword evidence="5 10" id="KW-0378">Hydrolase</keyword>
<comment type="subcellular location">
    <subcellularLocation>
        <location evidence="1">Mitochondrion</location>
    </subcellularLocation>
</comment>
<evidence type="ECO:0000256" key="8">
    <source>
        <dbReference type="ARBA" id="ARBA00023049"/>
    </source>
</evidence>
<sequence length="778" mass="89544">MKSDFYVQLKSNGKSQILRTVLGCPAEENPPNHHYLRSYINHSDVRTSKQVVFREKKLNEMFWKPHTVKCWLKHGRQQRRQLVTTWTPLATAFNSPPFKRLNLTRNEVFEYLLISSRESFPYTMQQGLFGMSELRSHEGFYLIRENASDFTETLIKEATSPERKRNIVQIFDELSDTLCKVADLSEFIRIAHPNPKYMQAAEDACINISSTVEHLNTHKELYSALSRVVQAGDVVPTTEIDHHVAKLFLFDFEQSGIHLKEEERQKVVRLNDYILQLGQKFMHGASQPTAFPRGKVPESIRNYFPSEGDTILVSGLYTSSTNPQAREAAYRVFLYPSAKQEELLSDMIKCRHALARTCGFETYAHRALKASTVEKPEMVEDFIDVLTRELKPRADKDFRTMENMKRRECGNSDVSVAVWDTPYFTSLMKRNALNASADEFLPYFSLGGCMEGLNNLLRSLYGISLQNTLMEPGEAWHSDIYKLSVVHEKEGLLGYIYCDFFERENKPNQDCHFTIRGGKLMPDGSYQLPIVVVMLNLSQPRWTGPTLLTPSRVDNLFHEMGHAMHSMLARTEYQHVTGTRCSTDFAEVPSVLMEYFASDPRVVRTFARHFQTHKPMSENMLQRLCNSKNLFSASETQLQVFYSALDQAYHGDPKNQGSNTTETLRKVQEKHYSLPYVEETAWQLRFSHLVGYGAKYYSYLISKSIASQIWQTYFEKNPFNREAGEKYRREVLAHGGGVPSRNLVANFLNCELTAESLAKSLIHEIDVNDKKIEELIKV</sequence>
<evidence type="ECO:0000256" key="10">
    <source>
        <dbReference type="RuleBase" id="RU003435"/>
    </source>
</evidence>
<evidence type="ECO:0000256" key="4">
    <source>
        <dbReference type="ARBA" id="ARBA00022723"/>
    </source>
</evidence>
<dbReference type="GO" id="GO:0046872">
    <property type="term" value="F:metal ion binding"/>
    <property type="evidence" value="ECO:0007669"/>
    <property type="project" value="UniProtKB-UniRule"/>
</dbReference>
<evidence type="ECO:0000256" key="9">
    <source>
        <dbReference type="ARBA" id="ARBA00023128"/>
    </source>
</evidence>
<dbReference type="PANTHER" id="PTHR11804:SF79">
    <property type="entry name" value="MITOCHONDRIAL INTERMEDIATE PEPTIDASE"/>
    <property type="match status" value="1"/>
</dbReference>
<organism evidence="12 13">
    <name type="scientific">Glossina morsitans morsitans</name>
    <name type="common">Savannah tsetse fly</name>
    <dbReference type="NCBI Taxonomy" id="37546"/>
    <lineage>
        <taxon>Eukaryota</taxon>
        <taxon>Metazoa</taxon>
        <taxon>Ecdysozoa</taxon>
        <taxon>Arthropoda</taxon>
        <taxon>Hexapoda</taxon>
        <taxon>Insecta</taxon>
        <taxon>Pterygota</taxon>
        <taxon>Neoptera</taxon>
        <taxon>Endopterygota</taxon>
        <taxon>Diptera</taxon>
        <taxon>Brachycera</taxon>
        <taxon>Muscomorpha</taxon>
        <taxon>Hippoboscoidea</taxon>
        <taxon>Glossinidae</taxon>
        <taxon>Glossina</taxon>
    </lineage>
</organism>
<dbReference type="EMBL" id="CCAG010013345">
    <property type="status" value="NOT_ANNOTATED_CDS"/>
    <property type="molecule type" value="Genomic_DNA"/>
</dbReference>
<keyword evidence="8 10" id="KW-0482">Metalloprotease</keyword>
<evidence type="ECO:0000256" key="3">
    <source>
        <dbReference type="ARBA" id="ARBA00022670"/>
    </source>
</evidence>
<dbReference type="Gene3D" id="1.10.1370.10">
    <property type="entry name" value="Neurolysin, domain 3"/>
    <property type="match status" value="1"/>
</dbReference>
<dbReference type="Gene3D" id="3.40.390.10">
    <property type="entry name" value="Collagenase (Catalytic Domain)"/>
    <property type="match status" value="1"/>
</dbReference>
<keyword evidence="13" id="KW-1185">Reference proteome</keyword>
<dbReference type="GO" id="GO:0005739">
    <property type="term" value="C:mitochondrion"/>
    <property type="evidence" value="ECO:0007669"/>
    <property type="project" value="UniProtKB-SubCell"/>
</dbReference>
<evidence type="ECO:0000256" key="7">
    <source>
        <dbReference type="ARBA" id="ARBA00022946"/>
    </source>
</evidence>
<evidence type="ECO:0000259" key="11">
    <source>
        <dbReference type="Pfam" id="PF01432"/>
    </source>
</evidence>
<reference evidence="12" key="1">
    <citation type="submission" date="2020-05" db="UniProtKB">
        <authorList>
            <consortium name="EnsemblMetazoa"/>
        </authorList>
    </citation>
    <scope>IDENTIFICATION</scope>
    <source>
        <strain evidence="12">Yale</strain>
    </source>
</reference>
<dbReference type="Proteomes" id="UP000092444">
    <property type="component" value="Unassembled WGS sequence"/>
</dbReference>
<accession>A0A1B0G3G5</accession>
<dbReference type="GO" id="GO:0006518">
    <property type="term" value="P:peptide metabolic process"/>
    <property type="evidence" value="ECO:0007669"/>
    <property type="project" value="TreeGrafter"/>
</dbReference>
<keyword evidence="4 10" id="KW-0479">Metal-binding</keyword>
<dbReference type="PANTHER" id="PTHR11804">
    <property type="entry name" value="PROTEASE M3 THIMET OLIGOPEPTIDASE-RELATED"/>
    <property type="match status" value="1"/>
</dbReference>
<protein>
    <recommendedName>
        <fullName evidence="11">Peptidase M3A/M3B catalytic domain-containing protein</fullName>
    </recommendedName>
</protein>
<dbReference type="InterPro" id="IPR033851">
    <property type="entry name" value="M3A_MIP"/>
</dbReference>
<dbReference type="SUPFAM" id="SSF55486">
    <property type="entry name" value="Metalloproteases ('zincins'), catalytic domain"/>
    <property type="match status" value="1"/>
</dbReference>
<keyword evidence="6 10" id="KW-0862">Zinc</keyword>
<dbReference type="Pfam" id="PF01432">
    <property type="entry name" value="Peptidase_M3"/>
    <property type="match status" value="1"/>
</dbReference>
<comment type="similarity">
    <text evidence="2 10">Belongs to the peptidase M3 family.</text>
</comment>
<evidence type="ECO:0000256" key="5">
    <source>
        <dbReference type="ARBA" id="ARBA00022801"/>
    </source>
</evidence>
<name>A0A1B0G3G5_GLOMM</name>
<dbReference type="EnsemblMetazoa" id="GMOY007866-RA">
    <property type="protein sequence ID" value="GMOY007866-PA"/>
    <property type="gene ID" value="GMOY007866"/>
</dbReference>
<keyword evidence="9" id="KW-0496">Mitochondrion</keyword>
<dbReference type="InterPro" id="IPR024077">
    <property type="entry name" value="Neurolysin/TOP_dom2"/>
</dbReference>
<dbReference type="InterPro" id="IPR024079">
    <property type="entry name" value="MetalloPept_cat_dom_sf"/>
</dbReference>
<feature type="domain" description="Peptidase M3A/M3B catalytic" evidence="11">
    <location>
        <begin position="317"/>
        <end position="760"/>
    </location>
</feature>
<dbReference type="FunFam" id="3.40.390.10:FF:000013">
    <property type="entry name" value="Mitochondrial intermediate peptidase"/>
    <property type="match status" value="1"/>
</dbReference>